<dbReference type="AlphaFoldDB" id="A0A426YH24"/>
<proteinExistence type="predicted"/>
<comment type="caution">
    <text evidence="1">The sequence shown here is derived from an EMBL/GenBank/DDBJ whole genome shotgun (WGS) entry which is preliminary data.</text>
</comment>
<dbReference type="Proteomes" id="UP000287651">
    <property type="component" value="Unassembled WGS sequence"/>
</dbReference>
<gene>
    <name evidence="1" type="ORF">B296_00012712</name>
</gene>
<sequence length="154" mass="17646">MTDLPPWDRDSEIRARWGALKSSTRVWDYPRAVTEFGRGVLHPKLVKELYWLSSEVLIAQAAKYISCQLVTIMDHRATNFQQVIEELKSGGNLELVAVTEQRAVTAEQWATDVHTENKKLLAQLVEVTQWLELLDKELNDTQADLSDAQRQLNN</sequence>
<evidence type="ECO:0000313" key="1">
    <source>
        <dbReference type="EMBL" id="RRT51041.1"/>
    </source>
</evidence>
<organism evidence="1 2">
    <name type="scientific">Ensete ventricosum</name>
    <name type="common">Abyssinian banana</name>
    <name type="synonym">Musa ensete</name>
    <dbReference type="NCBI Taxonomy" id="4639"/>
    <lineage>
        <taxon>Eukaryota</taxon>
        <taxon>Viridiplantae</taxon>
        <taxon>Streptophyta</taxon>
        <taxon>Embryophyta</taxon>
        <taxon>Tracheophyta</taxon>
        <taxon>Spermatophyta</taxon>
        <taxon>Magnoliopsida</taxon>
        <taxon>Liliopsida</taxon>
        <taxon>Zingiberales</taxon>
        <taxon>Musaceae</taxon>
        <taxon>Ensete</taxon>
    </lineage>
</organism>
<accession>A0A426YH24</accession>
<name>A0A426YH24_ENSVE</name>
<dbReference type="EMBL" id="AMZH03012424">
    <property type="protein sequence ID" value="RRT51041.1"/>
    <property type="molecule type" value="Genomic_DNA"/>
</dbReference>
<evidence type="ECO:0000313" key="2">
    <source>
        <dbReference type="Proteomes" id="UP000287651"/>
    </source>
</evidence>
<protein>
    <submittedName>
        <fullName evidence="1">Uncharacterized protein</fullName>
    </submittedName>
</protein>
<reference evidence="1 2" key="1">
    <citation type="journal article" date="2014" name="Agronomy (Basel)">
        <title>A Draft Genome Sequence for Ensete ventricosum, the Drought-Tolerant Tree Against Hunger.</title>
        <authorList>
            <person name="Harrison J."/>
            <person name="Moore K.A."/>
            <person name="Paszkiewicz K."/>
            <person name="Jones T."/>
            <person name="Grant M."/>
            <person name="Ambacheew D."/>
            <person name="Muzemil S."/>
            <person name="Studholme D.J."/>
        </authorList>
    </citation>
    <scope>NUCLEOTIDE SEQUENCE [LARGE SCALE GENOMIC DNA]</scope>
</reference>